<organism evidence="2">
    <name type="scientific">Noctiluca scintillans</name>
    <name type="common">Sea sparkle</name>
    <name type="synonym">Red tide dinoflagellate</name>
    <dbReference type="NCBI Taxonomy" id="2966"/>
    <lineage>
        <taxon>Eukaryota</taxon>
        <taxon>Sar</taxon>
        <taxon>Alveolata</taxon>
        <taxon>Dinophyceae</taxon>
        <taxon>Noctilucales</taxon>
        <taxon>Noctilucaceae</taxon>
        <taxon>Noctiluca</taxon>
    </lineage>
</organism>
<reference evidence="2" key="1">
    <citation type="submission" date="2021-01" db="EMBL/GenBank/DDBJ databases">
        <authorList>
            <person name="Corre E."/>
            <person name="Pelletier E."/>
            <person name="Niang G."/>
            <person name="Scheremetjew M."/>
            <person name="Finn R."/>
            <person name="Kale V."/>
            <person name="Holt S."/>
            <person name="Cochrane G."/>
            <person name="Meng A."/>
            <person name="Brown T."/>
            <person name="Cohen L."/>
        </authorList>
    </citation>
    <scope>NUCLEOTIDE SEQUENCE</scope>
</reference>
<feature type="region of interest" description="Disordered" evidence="1">
    <location>
        <begin position="34"/>
        <end position="56"/>
    </location>
</feature>
<dbReference type="AlphaFoldDB" id="A0A7S1FDH6"/>
<proteinExistence type="predicted"/>
<gene>
    <name evidence="2" type="ORF">NSCI0253_LOCUS36002</name>
</gene>
<evidence type="ECO:0000256" key="1">
    <source>
        <dbReference type="SAM" id="MobiDB-lite"/>
    </source>
</evidence>
<evidence type="ECO:0000313" key="2">
    <source>
        <dbReference type="EMBL" id="CAD8861647.1"/>
    </source>
</evidence>
<name>A0A7S1FDH6_NOCSC</name>
<sequence>MTLSSELVEKLMRRLIICEGVHADVDSLMQVQAERQRDTSPCGGSPKRESVKPYRSCFTQQEQDTETVSRQAVEAECFEQLRLRRRLLARAHQHAQKIASRATAIRDAKINGDSCSTASTVDTLGECFSRKATSTSLGLAGQ</sequence>
<accession>A0A7S1FDH6</accession>
<protein>
    <submittedName>
        <fullName evidence="2">Uncharacterized protein</fullName>
    </submittedName>
</protein>
<dbReference type="EMBL" id="HBFQ01050492">
    <property type="protein sequence ID" value="CAD8861647.1"/>
    <property type="molecule type" value="Transcribed_RNA"/>
</dbReference>